<evidence type="ECO:0000313" key="4">
    <source>
        <dbReference type="Proteomes" id="UP000001070"/>
    </source>
</evidence>
<dbReference type="SUPFAM" id="SSF117281">
    <property type="entry name" value="Kelch motif"/>
    <property type="match status" value="1"/>
</dbReference>
<dbReference type="STRING" id="7222.B4K0L9"/>
<dbReference type="Gene3D" id="2.120.10.80">
    <property type="entry name" value="Kelch-type beta propeller"/>
    <property type="match status" value="1"/>
</dbReference>
<organism evidence="4">
    <name type="scientific">Drosophila grimshawi</name>
    <name type="common">Hawaiian fruit fly</name>
    <name type="synonym">Idiomyia grimshawi</name>
    <dbReference type="NCBI Taxonomy" id="7222"/>
    <lineage>
        <taxon>Eukaryota</taxon>
        <taxon>Metazoa</taxon>
        <taxon>Ecdysozoa</taxon>
        <taxon>Arthropoda</taxon>
        <taxon>Hexapoda</taxon>
        <taxon>Insecta</taxon>
        <taxon>Pterygota</taxon>
        <taxon>Neoptera</taxon>
        <taxon>Endopterygota</taxon>
        <taxon>Diptera</taxon>
        <taxon>Brachycera</taxon>
        <taxon>Muscomorpha</taxon>
        <taxon>Ephydroidea</taxon>
        <taxon>Drosophilidae</taxon>
        <taxon>Drosophila</taxon>
        <taxon>Hawaiian Drosophila</taxon>
    </lineage>
</organism>
<dbReference type="InterPro" id="IPR059124">
    <property type="entry name" value="Kelch_HCF"/>
</dbReference>
<dbReference type="eggNOG" id="KOG4152">
    <property type="taxonomic scope" value="Eukaryota"/>
</dbReference>
<dbReference type="Proteomes" id="UP000001070">
    <property type="component" value="Unassembled WGS sequence"/>
</dbReference>
<dbReference type="GO" id="GO:0035097">
    <property type="term" value="C:histone methyltransferase complex"/>
    <property type="evidence" value="ECO:0007669"/>
    <property type="project" value="TreeGrafter"/>
</dbReference>
<dbReference type="GO" id="GO:0006338">
    <property type="term" value="P:chromatin remodeling"/>
    <property type="evidence" value="ECO:0007669"/>
    <property type="project" value="TreeGrafter"/>
</dbReference>
<dbReference type="GO" id="GO:0003713">
    <property type="term" value="F:transcription coactivator activity"/>
    <property type="evidence" value="ECO:0007669"/>
    <property type="project" value="TreeGrafter"/>
</dbReference>
<protein>
    <submittedName>
        <fullName evidence="3">GH23800</fullName>
    </submittedName>
</protein>
<dbReference type="Pfam" id="PF13854">
    <property type="entry name" value="Kelch_HCF"/>
    <property type="match status" value="1"/>
</dbReference>
<keyword evidence="4" id="KW-1185">Reference proteome</keyword>
<feature type="domain" description="Host cell factor Kelch-repeats" evidence="2">
    <location>
        <begin position="44"/>
        <end position="144"/>
    </location>
</feature>
<evidence type="ECO:0000313" key="3">
    <source>
        <dbReference type="EMBL" id="EDW05168.1"/>
    </source>
</evidence>
<dbReference type="InterPro" id="IPR043536">
    <property type="entry name" value="HCF1/2"/>
</dbReference>
<keyword evidence="1" id="KW-0677">Repeat</keyword>
<reference evidence="3 4" key="1">
    <citation type="journal article" date="2007" name="Nature">
        <title>Evolution of genes and genomes on the Drosophila phylogeny.</title>
        <authorList>
            <consortium name="Drosophila 12 Genomes Consortium"/>
            <person name="Clark A.G."/>
            <person name="Eisen M.B."/>
            <person name="Smith D.R."/>
            <person name="Bergman C.M."/>
            <person name="Oliver B."/>
            <person name="Markow T.A."/>
            <person name="Kaufman T.C."/>
            <person name="Kellis M."/>
            <person name="Gelbart W."/>
            <person name="Iyer V.N."/>
            <person name="Pollard D.A."/>
            <person name="Sackton T.B."/>
            <person name="Larracuente A.M."/>
            <person name="Singh N.D."/>
            <person name="Abad J.P."/>
            <person name="Abt D.N."/>
            <person name="Adryan B."/>
            <person name="Aguade M."/>
            <person name="Akashi H."/>
            <person name="Anderson W.W."/>
            <person name="Aquadro C.F."/>
            <person name="Ardell D.H."/>
            <person name="Arguello R."/>
            <person name="Artieri C.G."/>
            <person name="Barbash D.A."/>
            <person name="Barker D."/>
            <person name="Barsanti P."/>
            <person name="Batterham P."/>
            <person name="Batzoglou S."/>
            <person name="Begun D."/>
            <person name="Bhutkar A."/>
            <person name="Blanco E."/>
            <person name="Bosak S.A."/>
            <person name="Bradley R.K."/>
            <person name="Brand A.D."/>
            <person name="Brent M.R."/>
            <person name="Brooks A.N."/>
            <person name="Brown R.H."/>
            <person name="Butlin R.K."/>
            <person name="Caggese C."/>
            <person name="Calvi B.R."/>
            <person name="Bernardo de Carvalho A."/>
            <person name="Caspi A."/>
            <person name="Castrezana S."/>
            <person name="Celniker S.E."/>
            <person name="Chang J.L."/>
            <person name="Chapple C."/>
            <person name="Chatterji S."/>
            <person name="Chinwalla A."/>
            <person name="Civetta A."/>
            <person name="Clifton S.W."/>
            <person name="Comeron J.M."/>
            <person name="Costello J.C."/>
            <person name="Coyne J.A."/>
            <person name="Daub J."/>
            <person name="David R.G."/>
            <person name="Delcher A.L."/>
            <person name="Delehaunty K."/>
            <person name="Do C.B."/>
            <person name="Ebling H."/>
            <person name="Edwards K."/>
            <person name="Eickbush T."/>
            <person name="Evans J.D."/>
            <person name="Filipski A."/>
            <person name="Findeiss S."/>
            <person name="Freyhult E."/>
            <person name="Fulton L."/>
            <person name="Fulton R."/>
            <person name="Garcia A.C."/>
            <person name="Gardiner A."/>
            <person name="Garfield D.A."/>
            <person name="Garvin B.E."/>
            <person name="Gibson G."/>
            <person name="Gilbert D."/>
            <person name="Gnerre S."/>
            <person name="Godfrey J."/>
            <person name="Good R."/>
            <person name="Gotea V."/>
            <person name="Gravely B."/>
            <person name="Greenberg A.J."/>
            <person name="Griffiths-Jones S."/>
            <person name="Gross S."/>
            <person name="Guigo R."/>
            <person name="Gustafson E.A."/>
            <person name="Haerty W."/>
            <person name="Hahn M.W."/>
            <person name="Halligan D.L."/>
            <person name="Halpern A.L."/>
            <person name="Halter G.M."/>
            <person name="Han M.V."/>
            <person name="Heger A."/>
            <person name="Hillier L."/>
            <person name="Hinrichs A.S."/>
            <person name="Holmes I."/>
            <person name="Hoskins R.A."/>
            <person name="Hubisz M.J."/>
            <person name="Hultmark D."/>
            <person name="Huntley M.A."/>
            <person name="Jaffe D.B."/>
            <person name="Jagadeeshan S."/>
            <person name="Jeck W.R."/>
            <person name="Johnson J."/>
            <person name="Jones C.D."/>
            <person name="Jordan W.C."/>
            <person name="Karpen G.H."/>
            <person name="Kataoka E."/>
            <person name="Keightley P.D."/>
            <person name="Kheradpour P."/>
            <person name="Kirkness E.F."/>
            <person name="Koerich L.B."/>
            <person name="Kristiansen K."/>
            <person name="Kudrna D."/>
            <person name="Kulathinal R.J."/>
            <person name="Kumar S."/>
            <person name="Kwok R."/>
            <person name="Lander E."/>
            <person name="Langley C.H."/>
            <person name="Lapoint R."/>
            <person name="Lazzaro B.P."/>
            <person name="Lee S.J."/>
            <person name="Levesque L."/>
            <person name="Li R."/>
            <person name="Lin C.F."/>
            <person name="Lin M.F."/>
            <person name="Lindblad-Toh K."/>
            <person name="Llopart A."/>
            <person name="Long M."/>
            <person name="Low L."/>
            <person name="Lozovsky E."/>
            <person name="Lu J."/>
            <person name="Luo M."/>
            <person name="Machado C.A."/>
            <person name="Makalowski W."/>
            <person name="Marzo M."/>
            <person name="Matsuda M."/>
            <person name="Matzkin L."/>
            <person name="McAllister B."/>
            <person name="McBride C.S."/>
            <person name="McKernan B."/>
            <person name="McKernan K."/>
            <person name="Mendez-Lago M."/>
            <person name="Minx P."/>
            <person name="Mollenhauer M.U."/>
            <person name="Montooth K."/>
            <person name="Mount S.M."/>
            <person name="Mu X."/>
            <person name="Myers E."/>
            <person name="Negre B."/>
            <person name="Newfeld S."/>
            <person name="Nielsen R."/>
            <person name="Noor M.A."/>
            <person name="O'Grady P."/>
            <person name="Pachter L."/>
            <person name="Papaceit M."/>
            <person name="Parisi M.J."/>
            <person name="Parisi M."/>
            <person name="Parts L."/>
            <person name="Pedersen J.S."/>
            <person name="Pesole G."/>
            <person name="Phillippy A.M."/>
            <person name="Ponting C.P."/>
            <person name="Pop M."/>
            <person name="Porcelli D."/>
            <person name="Powell J.R."/>
            <person name="Prohaska S."/>
            <person name="Pruitt K."/>
            <person name="Puig M."/>
            <person name="Quesneville H."/>
            <person name="Ram K.R."/>
            <person name="Rand D."/>
            <person name="Rasmussen M.D."/>
            <person name="Reed L.K."/>
            <person name="Reenan R."/>
            <person name="Reily A."/>
            <person name="Remington K.A."/>
            <person name="Rieger T.T."/>
            <person name="Ritchie M.G."/>
            <person name="Robin C."/>
            <person name="Rogers Y.H."/>
            <person name="Rohde C."/>
            <person name="Rozas J."/>
            <person name="Rubenfield M.J."/>
            <person name="Ruiz A."/>
            <person name="Russo S."/>
            <person name="Salzberg S.L."/>
            <person name="Sanchez-Gracia A."/>
            <person name="Saranga D.J."/>
            <person name="Sato H."/>
            <person name="Schaeffer S.W."/>
            <person name="Schatz M.C."/>
            <person name="Schlenke T."/>
            <person name="Schwartz R."/>
            <person name="Segarra C."/>
            <person name="Singh R.S."/>
            <person name="Sirot L."/>
            <person name="Sirota M."/>
            <person name="Sisneros N.B."/>
            <person name="Smith C.D."/>
            <person name="Smith T.F."/>
            <person name="Spieth J."/>
            <person name="Stage D.E."/>
            <person name="Stark A."/>
            <person name="Stephan W."/>
            <person name="Strausberg R.L."/>
            <person name="Strempel S."/>
            <person name="Sturgill D."/>
            <person name="Sutton G."/>
            <person name="Sutton G.G."/>
            <person name="Tao W."/>
            <person name="Teichmann S."/>
            <person name="Tobari Y.N."/>
            <person name="Tomimura Y."/>
            <person name="Tsolas J.M."/>
            <person name="Valente V.L."/>
            <person name="Venter E."/>
            <person name="Venter J.C."/>
            <person name="Vicario S."/>
            <person name="Vieira F.G."/>
            <person name="Vilella A.J."/>
            <person name="Villasante A."/>
            <person name="Walenz B."/>
            <person name="Wang J."/>
            <person name="Wasserman M."/>
            <person name="Watts T."/>
            <person name="Wilson D."/>
            <person name="Wilson R.K."/>
            <person name="Wing R.A."/>
            <person name="Wolfner M.F."/>
            <person name="Wong A."/>
            <person name="Wong G.K."/>
            <person name="Wu C.I."/>
            <person name="Wu G."/>
            <person name="Yamamoto D."/>
            <person name="Yang H.P."/>
            <person name="Yang S.P."/>
            <person name="Yorke J.A."/>
            <person name="Yoshida K."/>
            <person name="Zdobnov E."/>
            <person name="Zhang P."/>
            <person name="Zhang Y."/>
            <person name="Zimin A.V."/>
            <person name="Baldwin J."/>
            <person name="Abdouelleil A."/>
            <person name="Abdulkadir J."/>
            <person name="Abebe A."/>
            <person name="Abera B."/>
            <person name="Abreu J."/>
            <person name="Acer S.C."/>
            <person name="Aftuck L."/>
            <person name="Alexander A."/>
            <person name="An P."/>
            <person name="Anderson E."/>
            <person name="Anderson S."/>
            <person name="Arachi H."/>
            <person name="Azer M."/>
            <person name="Bachantsang P."/>
            <person name="Barry A."/>
            <person name="Bayul T."/>
            <person name="Berlin A."/>
            <person name="Bessette D."/>
            <person name="Bloom T."/>
            <person name="Blye J."/>
            <person name="Boguslavskiy L."/>
            <person name="Bonnet C."/>
            <person name="Boukhgalter B."/>
            <person name="Bourzgui I."/>
            <person name="Brown A."/>
            <person name="Cahill P."/>
            <person name="Channer S."/>
            <person name="Cheshatsang Y."/>
            <person name="Chuda L."/>
            <person name="Citroen M."/>
            <person name="Collymore A."/>
            <person name="Cooke P."/>
            <person name="Costello M."/>
            <person name="D'Aco K."/>
            <person name="Daza R."/>
            <person name="De Haan G."/>
            <person name="DeGray S."/>
            <person name="DeMaso C."/>
            <person name="Dhargay N."/>
            <person name="Dooley K."/>
            <person name="Dooley E."/>
            <person name="Doricent M."/>
            <person name="Dorje P."/>
            <person name="Dorjee K."/>
            <person name="Dupes A."/>
            <person name="Elong R."/>
            <person name="Falk J."/>
            <person name="Farina A."/>
            <person name="Faro S."/>
            <person name="Ferguson D."/>
            <person name="Fisher S."/>
            <person name="Foley C.D."/>
            <person name="Franke A."/>
            <person name="Friedrich D."/>
            <person name="Gadbois L."/>
            <person name="Gearin G."/>
            <person name="Gearin C.R."/>
            <person name="Giannoukos G."/>
            <person name="Goode T."/>
            <person name="Graham J."/>
            <person name="Grandbois E."/>
            <person name="Grewal S."/>
            <person name="Gyaltsen K."/>
            <person name="Hafez N."/>
            <person name="Hagos B."/>
            <person name="Hall J."/>
            <person name="Henson C."/>
            <person name="Hollinger A."/>
            <person name="Honan T."/>
            <person name="Huard M.D."/>
            <person name="Hughes L."/>
            <person name="Hurhula B."/>
            <person name="Husby M.E."/>
            <person name="Kamat A."/>
            <person name="Kanga B."/>
            <person name="Kashin S."/>
            <person name="Khazanovich D."/>
            <person name="Kisner P."/>
            <person name="Lance K."/>
            <person name="Lara M."/>
            <person name="Lee W."/>
            <person name="Lennon N."/>
            <person name="Letendre F."/>
            <person name="LeVine R."/>
            <person name="Lipovsky A."/>
            <person name="Liu X."/>
            <person name="Liu J."/>
            <person name="Liu S."/>
            <person name="Lokyitsang T."/>
            <person name="Lokyitsang Y."/>
            <person name="Lubonja R."/>
            <person name="Lui A."/>
            <person name="MacDonald P."/>
            <person name="Magnisalis V."/>
            <person name="Maru K."/>
            <person name="Matthews C."/>
            <person name="McCusker W."/>
            <person name="McDonough S."/>
            <person name="Mehta T."/>
            <person name="Meldrim J."/>
            <person name="Meneus L."/>
            <person name="Mihai O."/>
            <person name="Mihalev A."/>
            <person name="Mihova T."/>
            <person name="Mittelman R."/>
            <person name="Mlenga V."/>
            <person name="Montmayeur A."/>
            <person name="Mulrain L."/>
            <person name="Navidi A."/>
            <person name="Naylor J."/>
            <person name="Negash T."/>
            <person name="Nguyen T."/>
            <person name="Nguyen N."/>
            <person name="Nicol R."/>
            <person name="Norbu C."/>
            <person name="Norbu N."/>
            <person name="Novod N."/>
            <person name="O'Neill B."/>
            <person name="Osman S."/>
            <person name="Markiewicz E."/>
            <person name="Oyono O.L."/>
            <person name="Patti C."/>
            <person name="Phunkhang P."/>
            <person name="Pierre F."/>
            <person name="Priest M."/>
            <person name="Raghuraman S."/>
            <person name="Rege F."/>
            <person name="Reyes R."/>
            <person name="Rise C."/>
            <person name="Rogov P."/>
            <person name="Ross K."/>
            <person name="Ryan E."/>
            <person name="Settipalli S."/>
            <person name="Shea T."/>
            <person name="Sherpa N."/>
            <person name="Shi L."/>
            <person name="Shih D."/>
            <person name="Sparrow T."/>
            <person name="Spaulding J."/>
            <person name="Stalker J."/>
            <person name="Stange-Thomann N."/>
            <person name="Stavropoulos S."/>
            <person name="Stone C."/>
            <person name="Strader C."/>
            <person name="Tesfaye S."/>
            <person name="Thomson T."/>
            <person name="Thoulutsang Y."/>
            <person name="Thoulutsang D."/>
            <person name="Topham K."/>
            <person name="Topping I."/>
            <person name="Tsamla T."/>
            <person name="Vassiliev H."/>
            <person name="Vo A."/>
            <person name="Wangchuk T."/>
            <person name="Wangdi T."/>
            <person name="Weiand M."/>
            <person name="Wilkinson J."/>
            <person name="Wilson A."/>
            <person name="Yadav S."/>
            <person name="Young G."/>
            <person name="Yu Q."/>
            <person name="Zembek L."/>
            <person name="Zhong D."/>
            <person name="Zimmer A."/>
            <person name="Zwirko Z."/>
            <person name="Jaffe D.B."/>
            <person name="Alvarez P."/>
            <person name="Brockman W."/>
            <person name="Butler J."/>
            <person name="Chin C."/>
            <person name="Gnerre S."/>
            <person name="Grabherr M."/>
            <person name="Kleber M."/>
            <person name="Mauceli E."/>
            <person name="MacCallum I."/>
        </authorList>
    </citation>
    <scope>NUCLEOTIDE SEQUENCE [LARGE SCALE GENOMIC DNA]</scope>
    <source>
        <strain evidence="4">Tucson 15287-2541.00</strain>
    </source>
</reference>
<gene>
    <name evidence="3" type="primary">Dgri\GH23800</name>
    <name evidence="3" type="ORF">Dgri_GH23800</name>
</gene>
<dbReference type="InterPro" id="IPR015915">
    <property type="entry name" value="Kelch-typ_b-propeller"/>
</dbReference>
<evidence type="ECO:0000256" key="1">
    <source>
        <dbReference type="ARBA" id="ARBA00022737"/>
    </source>
</evidence>
<dbReference type="AlphaFoldDB" id="B4K0L9"/>
<dbReference type="InParanoid" id="B4K0L9"/>
<dbReference type="HOGENOM" id="CLU_1808194_0_0_1"/>
<dbReference type="PhylomeDB" id="B4K0L9"/>
<proteinExistence type="predicted"/>
<dbReference type="PANTHER" id="PTHR46003">
    <property type="entry name" value="HOST CELL FACTOR"/>
    <property type="match status" value="1"/>
</dbReference>
<dbReference type="OrthoDB" id="10001928at2759"/>
<name>B4K0L9_DROGR</name>
<evidence type="ECO:0000259" key="2">
    <source>
        <dbReference type="Pfam" id="PF13854"/>
    </source>
</evidence>
<dbReference type="PANTHER" id="PTHR46003:SF1">
    <property type="entry name" value="HOST CELL FACTOR"/>
    <property type="match status" value="1"/>
</dbReference>
<sequence length="145" mass="16391">MTWENVTLHHRGECAQSTSRALAIGIQSRLCLVGARWLSQSLEQPVTNQWYVPVLKRDVPNGCAAYGFVVEGTRMFVFSGMIEYGKYPNELYELQAIKWGWREMYPETPDNGVTPCPRLGHSFTMVGEKIFLFGGLGNESDDPKK</sequence>
<dbReference type="EMBL" id="CH916464">
    <property type="protein sequence ID" value="EDW05168.1"/>
    <property type="molecule type" value="Genomic_DNA"/>
</dbReference>
<dbReference type="SMR" id="B4K0L9"/>
<accession>B4K0L9</accession>